<dbReference type="EMBL" id="FQZZ01000016">
    <property type="protein sequence ID" value="SHL00000.1"/>
    <property type="molecule type" value="Genomic_DNA"/>
</dbReference>
<evidence type="ECO:0000259" key="1">
    <source>
        <dbReference type="Pfam" id="PF01370"/>
    </source>
</evidence>
<organism evidence="2 3">
    <name type="scientific">Lutimaribacter pacificus</name>
    <dbReference type="NCBI Taxonomy" id="391948"/>
    <lineage>
        <taxon>Bacteria</taxon>
        <taxon>Pseudomonadati</taxon>
        <taxon>Pseudomonadota</taxon>
        <taxon>Alphaproteobacteria</taxon>
        <taxon>Rhodobacterales</taxon>
        <taxon>Roseobacteraceae</taxon>
        <taxon>Lutimaribacter</taxon>
    </lineage>
</organism>
<dbReference type="Gene3D" id="3.40.50.720">
    <property type="entry name" value="NAD(P)-binding Rossmann-like Domain"/>
    <property type="match status" value="1"/>
</dbReference>
<protein>
    <submittedName>
        <fullName evidence="2">Nucleoside-diphosphate-sugar epimerase</fullName>
    </submittedName>
</protein>
<dbReference type="InterPro" id="IPR001509">
    <property type="entry name" value="Epimerase_deHydtase"/>
</dbReference>
<evidence type="ECO:0000313" key="2">
    <source>
        <dbReference type="EMBL" id="SHL00000.1"/>
    </source>
</evidence>
<sequence>MNIQGVPVERVACSDPVLVLGGNGRLGRILHMRWANRPDVFWQARGPVAGIRWAPGVPWPGPARVRAIVALWGVVPGRGDPAANVPLACAAMALGAALGAERVLHCSSAAVYAPAPLPRNETQTDPRSAYGKAKLAMEQAIAAWQTANPQGPAACVLRIGNVAGADSAFAAIRHRGPVRVDRFAGGHGPRRSYLDHATLARVIDVLLTCPNTALPGVVNVANDGVIDMADLVRAAGRQLVWTPAKTPQAGTVLLDLTRLRQLVDPGPTDPATLLADAATLFRGQR</sequence>
<proteinExistence type="predicted"/>
<name>A0A1H0M9N4_9RHOB</name>
<accession>A0A1H0M9N4</accession>
<dbReference type="OrthoDB" id="7687386at2"/>
<dbReference type="SUPFAM" id="SSF51735">
    <property type="entry name" value="NAD(P)-binding Rossmann-fold domains"/>
    <property type="match status" value="1"/>
</dbReference>
<dbReference type="Proteomes" id="UP000324252">
    <property type="component" value="Unassembled WGS sequence"/>
</dbReference>
<evidence type="ECO:0000313" key="3">
    <source>
        <dbReference type="Proteomes" id="UP000324252"/>
    </source>
</evidence>
<dbReference type="AlphaFoldDB" id="A0A1H0M9N4"/>
<gene>
    <name evidence="2" type="ORF">SAMN05444142_11631</name>
</gene>
<dbReference type="Pfam" id="PF01370">
    <property type="entry name" value="Epimerase"/>
    <property type="match status" value="1"/>
</dbReference>
<keyword evidence="3" id="KW-1185">Reference proteome</keyword>
<reference evidence="2 3" key="1">
    <citation type="submission" date="2016-11" db="EMBL/GenBank/DDBJ databases">
        <authorList>
            <person name="Varghese N."/>
            <person name="Submissions S."/>
        </authorList>
    </citation>
    <scope>NUCLEOTIDE SEQUENCE [LARGE SCALE GENOMIC DNA]</scope>
    <source>
        <strain evidence="2 3">DSM 29620</strain>
    </source>
</reference>
<dbReference type="InterPro" id="IPR036291">
    <property type="entry name" value="NAD(P)-bd_dom_sf"/>
</dbReference>
<feature type="domain" description="NAD-dependent epimerase/dehydratase" evidence="1">
    <location>
        <begin position="91"/>
        <end position="220"/>
    </location>
</feature>